<protein>
    <submittedName>
        <fullName evidence="1">Uncharacterized protein</fullName>
    </submittedName>
</protein>
<dbReference type="InterPro" id="IPR052945">
    <property type="entry name" value="Mitotic_Regulator"/>
</dbReference>
<comment type="caution">
    <text evidence="1">The sequence shown here is derived from an EMBL/GenBank/DDBJ whole genome shotgun (WGS) entry which is preliminary data.</text>
</comment>
<proteinExistence type="predicted"/>
<dbReference type="SMART" id="SM00671">
    <property type="entry name" value="SEL1"/>
    <property type="match status" value="10"/>
</dbReference>
<dbReference type="EMBL" id="BEXD01000091">
    <property type="protein sequence ID" value="GBB84147.1"/>
    <property type="molecule type" value="Genomic_DNA"/>
</dbReference>
<reference evidence="1 2" key="1">
    <citation type="submission" date="2017-11" db="EMBL/GenBank/DDBJ databases">
        <title>The genome of Rhizophagus clarus HR1 reveals common genetic basis of auxotrophy among arbuscular mycorrhizal fungi.</title>
        <authorList>
            <person name="Kobayashi Y."/>
        </authorList>
    </citation>
    <scope>NUCLEOTIDE SEQUENCE [LARGE SCALE GENOMIC DNA]</scope>
    <source>
        <strain evidence="1 2">HR1</strain>
    </source>
</reference>
<dbReference type="PANTHER" id="PTHR43628">
    <property type="entry name" value="ACTIVATOR OF C KINASE PROTEIN 1-RELATED"/>
    <property type="match status" value="1"/>
</dbReference>
<name>A0A2Z6Q2T1_9GLOM</name>
<sequence>MSDIQFNSNNTNPSVINSSNYISKAIRSFHKVNILKEIEPTTRNINNNIFDEDLSIVIDELVELIIKKFNKGVSEKILMQCVLNYINNNEIILQEIYHWLLKNQNNSNSIYLLGYFNYNGIETDLNKQKAIELYEKAAKLENKAAQINLVEIYIDKNNSLAFELSKKLAKEGYACGLNNLGYCYEAGIGASYFDDVEVFELYQKAADLGNLDAINNLGWCYHEGFGININKQKALEMFQEAADLGNVYAISSLGWCYKHGDGTDVDYHKAIELYLKAANLGYKGAQYNIAKMYEDGDGVKKDMSKAIYWYTKSAEQAYEPAQYKLGFDKINIKEIEPTTRNINKNIFDDDLNIIILQEIYHWLLKNQNNSNSIYLLGCFNYNGIETDLNKQKATELYKKAAELENKAAQLNLAEIYINDDNFLAFELSKKLAFEEYAYGVYSLGYCYEYGIGTDTNKEKAFELYHKAADLGNVSAMISLGCCYNDGIGTDIDNHKAMELHQKAANLGYKHAQYIVAEMYEDGNGVKQDMSKAIYWYNKAAKQEYKPAQNKLYILQ</sequence>
<accession>A0A2Z6Q2T1</accession>
<evidence type="ECO:0000313" key="1">
    <source>
        <dbReference type="EMBL" id="GBB84147.1"/>
    </source>
</evidence>
<keyword evidence="2" id="KW-1185">Reference proteome</keyword>
<dbReference type="InterPro" id="IPR006597">
    <property type="entry name" value="Sel1-like"/>
</dbReference>
<gene>
    <name evidence="1" type="ORF">RclHR1_01080003</name>
</gene>
<dbReference type="PANTHER" id="PTHR43628:SF1">
    <property type="entry name" value="CHITIN SYNTHASE REGULATORY FACTOR 2-RELATED"/>
    <property type="match status" value="1"/>
</dbReference>
<dbReference type="Pfam" id="PF08238">
    <property type="entry name" value="Sel1"/>
    <property type="match status" value="10"/>
</dbReference>
<organism evidence="1 2">
    <name type="scientific">Rhizophagus clarus</name>
    <dbReference type="NCBI Taxonomy" id="94130"/>
    <lineage>
        <taxon>Eukaryota</taxon>
        <taxon>Fungi</taxon>
        <taxon>Fungi incertae sedis</taxon>
        <taxon>Mucoromycota</taxon>
        <taxon>Glomeromycotina</taxon>
        <taxon>Glomeromycetes</taxon>
        <taxon>Glomerales</taxon>
        <taxon>Glomeraceae</taxon>
        <taxon>Rhizophagus</taxon>
    </lineage>
</organism>
<dbReference type="AlphaFoldDB" id="A0A2Z6Q2T1"/>
<dbReference type="Gene3D" id="1.25.40.10">
    <property type="entry name" value="Tetratricopeptide repeat domain"/>
    <property type="match status" value="4"/>
</dbReference>
<dbReference type="InterPro" id="IPR011990">
    <property type="entry name" value="TPR-like_helical_dom_sf"/>
</dbReference>
<dbReference type="Proteomes" id="UP000247702">
    <property type="component" value="Unassembled WGS sequence"/>
</dbReference>
<evidence type="ECO:0000313" key="2">
    <source>
        <dbReference type="Proteomes" id="UP000247702"/>
    </source>
</evidence>
<dbReference type="SUPFAM" id="SSF81901">
    <property type="entry name" value="HCP-like"/>
    <property type="match status" value="3"/>
</dbReference>
<dbReference type="STRING" id="94130.A0A2Z6Q2T1"/>